<feature type="transmembrane region" description="Helical" evidence="8">
    <location>
        <begin position="284"/>
        <end position="305"/>
    </location>
</feature>
<dbReference type="InterPro" id="IPR003706">
    <property type="entry name" value="CstA_N"/>
</dbReference>
<dbReference type="InterPro" id="IPR051605">
    <property type="entry name" value="CstA"/>
</dbReference>
<feature type="domain" description="CstA N-terminal" evidence="9">
    <location>
        <begin position="33"/>
        <end position="591"/>
    </location>
</feature>
<evidence type="ECO:0000256" key="6">
    <source>
        <dbReference type="ARBA" id="ARBA00022989"/>
    </source>
</evidence>
<dbReference type="EMBL" id="WNLA01000035">
    <property type="protein sequence ID" value="MTW06037.1"/>
    <property type="molecule type" value="Genomic_DNA"/>
</dbReference>
<dbReference type="AlphaFoldDB" id="A0A6L6Q8C3"/>
<protein>
    <submittedName>
        <fullName evidence="10">Carbon starvation protein A</fullName>
    </submittedName>
</protein>
<feature type="transmembrane region" description="Helical" evidence="8">
    <location>
        <begin position="256"/>
        <end position="277"/>
    </location>
</feature>
<dbReference type="RefSeq" id="WP_155442374.1">
    <property type="nucleotide sequence ID" value="NZ_WNLA01000035.1"/>
</dbReference>
<evidence type="ECO:0000256" key="7">
    <source>
        <dbReference type="ARBA" id="ARBA00023136"/>
    </source>
</evidence>
<feature type="transmembrane region" description="Helical" evidence="8">
    <location>
        <begin position="221"/>
        <end position="240"/>
    </location>
</feature>
<evidence type="ECO:0000313" key="10">
    <source>
        <dbReference type="EMBL" id="MTW06037.1"/>
    </source>
</evidence>
<dbReference type="GO" id="GO:0009267">
    <property type="term" value="P:cellular response to starvation"/>
    <property type="evidence" value="ECO:0007669"/>
    <property type="project" value="InterPro"/>
</dbReference>
<feature type="transmembrane region" description="Helical" evidence="8">
    <location>
        <begin position="119"/>
        <end position="140"/>
    </location>
</feature>
<organism evidence="10 11">
    <name type="scientific">Pseudoduganella ginsengisoli</name>
    <dbReference type="NCBI Taxonomy" id="1462440"/>
    <lineage>
        <taxon>Bacteria</taxon>
        <taxon>Pseudomonadati</taxon>
        <taxon>Pseudomonadota</taxon>
        <taxon>Betaproteobacteria</taxon>
        <taxon>Burkholderiales</taxon>
        <taxon>Oxalobacteraceae</taxon>
        <taxon>Telluria group</taxon>
        <taxon>Pseudoduganella</taxon>
    </lineage>
</organism>
<evidence type="ECO:0000256" key="8">
    <source>
        <dbReference type="SAM" id="Phobius"/>
    </source>
</evidence>
<feature type="transmembrane region" description="Helical" evidence="8">
    <location>
        <begin position="464"/>
        <end position="482"/>
    </location>
</feature>
<evidence type="ECO:0000313" key="11">
    <source>
        <dbReference type="Proteomes" id="UP000484015"/>
    </source>
</evidence>
<evidence type="ECO:0000256" key="4">
    <source>
        <dbReference type="ARBA" id="ARBA00022475"/>
    </source>
</evidence>
<dbReference type="Proteomes" id="UP000484015">
    <property type="component" value="Unassembled WGS sequence"/>
</dbReference>
<reference evidence="10 11" key="1">
    <citation type="submission" date="2019-11" db="EMBL/GenBank/DDBJ databases">
        <title>Type strains purchased from KCTC, JCM and DSMZ.</title>
        <authorList>
            <person name="Lu H."/>
        </authorList>
    </citation>
    <scope>NUCLEOTIDE SEQUENCE [LARGE SCALE GENOMIC DNA]</scope>
    <source>
        <strain evidence="10 11">KCTC 42409</strain>
    </source>
</reference>
<proteinExistence type="inferred from homology"/>
<keyword evidence="3" id="KW-0813">Transport</keyword>
<evidence type="ECO:0000256" key="2">
    <source>
        <dbReference type="ARBA" id="ARBA00007755"/>
    </source>
</evidence>
<feature type="transmembrane region" description="Helical" evidence="8">
    <location>
        <begin position="573"/>
        <end position="593"/>
    </location>
</feature>
<gene>
    <name evidence="10" type="ORF">GM668_28565</name>
</gene>
<evidence type="ECO:0000256" key="3">
    <source>
        <dbReference type="ARBA" id="ARBA00022448"/>
    </source>
</evidence>
<feature type="transmembrane region" description="Helical" evidence="8">
    <location>
        <begin position="511"/>
        <end position="529"/>
    </location>
</feature>
<accession>A0A6L6Q8C3</accession>
<feature type="transmembrane region" description="Helical" evidence="8">
    <location>
        <begin position="189"/>
        <end position="209"/>
    </location>
</feature>
<keyword evidence="7 8" id="KW-0472">Membrane</keyword>
<feature type="transmembrane region" description="Helical" evidence="8">
    <location>
        <begin position="161"/>
        <end position="183"/>
    </location>
</feature>
<feature type="transmembrane region" description="Helical" evidence="8">
    <location>
        <begin position="541"/>
        <end position="566"/>
    </location>
</feature>
<keyword evidence="6 8" id="KW-1133">Transmembrane helix</keyword>
<comment type="similarity">
    <text evidence="2">Belongs to the peptide transporter carbon starvation (CstA) (TC 2.A.114) family.</text>
</comment>
<feature type="transmembrane region" description="Helical" evidence="8">
    <location>
        <begin position="325"/>
        <end position="345"/>
    </location>
</feature>
<feature type="transmembrane region" description="Helical" evidence="8">
    <location>
        <begin position="644"/>
        <end position="664"/>
    </location>
</feature>
<feature type="transmembrane region" description="Helical" evidence="8">
    <location>
        <begin position="365"/>
        <end position="385"/>
    </location>
</feature>
<dbReference type="Pfam" id="PF02554">
    <property type="entry name" value="CstA"/>
    <property type="match status" value="1"/>
</dbReference>
<keyword evidence="4" id="KW-1003">Cell membrane</keyword>
<dbReference type="GO" id="GO:0005886">
    <property type="term" value="C:plasma membrane"/>
    <property type="evidence" value="ECO:0007669"/>
    <property type="project" value="UniProtKB-SubCell"/>
</dbReference>
<evidence type="ECO:0000256" key="1">
    <source>
        <dbReference type="ARBA" id="ARBA00004651"/>
    </source>
</evidence>
<evidence type="ECO:0000259" key="9">
    <source>
        <dbReference type="Pfam" id="PF02554"/>
    </source>
</evidence>
<keyword evidence="5 8" id="KW-0812">Transmembrane</keyword>
<feature type="transmembrane region" description="Helical" evidence="8">
    <location>
        <begin position="93"/>
        <end position="113"/>
    </location>
</feature>
<dbReference type="OrthoDB" id="9761224at2"/>
<feature type="transmembrane region" description="Helical" evidence="8">
    <location>
        <begin position="32"/>
        <end position="52"/>
    </location>
</feature>
<dbReference type="PANTHER" id="PTHR30252">
    <property type="entry name" value="INNER MEMBRANE PEPTIDE TRANSPORTER"/>
    <property type="match status" value="1"/>
</dbReference>
<comment type="caution">
    <text evidence="10">The sequence shown here is derived from an EMBL/GenBank/DDBJ whole genome shotgun (WGS) entry which is preliminary data.</text>
</comment>
<sequence>MNPVMSRLGWAALSLLGAGSLGVVALKRGESINAVWIVVAAVCVYLIAYRFYSKFIAEKVVGLDAKRMTPAYKFNDGLDHVPTNKNVLFGHHFAAIAGAGPLVGPVLAAQMGYLPGMLWILAGVVFAGAVQDFIVLFISMRRDGRSLGDLIKSELGPIPGNIALLGTFMIMVIILAVLALIVVKALAHSPWGSFTVMATIPIALFMGVYSRYVRVGRIGEVSIIGFVMLMLAIMGGQYVQENPALAPMFTFNGTELVWMLIGYGFVASVLPVWLLLAPRDYLSTFLKIGTIVGLALGILVVAPALQMPAVTKFIDGTGPVWAGNLFPFLFITIACGAVSGFHALISSGTTPKMIENESHARFIGYGAMLMESFVAIMALVAASTIDPGVYFAMNSPAALLGTTPEAAAQVIAGWGFHITPDMLVQTAKDVGETSIISRAGGAPTLAVGMAHILSNVIGGKAMMAFWYHFAILFEALFILTAVDAGTRAGRYMLQDLLGAFAPSFKDSNNTMAGLTATALCVAAWGYFLYQGVVDPLGGINTLWPLFGIANQMLAGIALILATCVLFKMKRAQFAWVTMVPTAWLLLCTLTAGYQKIFDANPKVGFLAHAAKYSTAITEDKVLAPAKSMGQMHQIVFNDYLDASLAGFFMVVVLAVLGFGIRTALAARSNAKPTANESPMVAMPAVQ</sequence>
<comment type="subcellular location">
    <subcellularLocation>
        <location evidence="1">Cell membrane</location>
        <topology evidence="1">Multi-pass membrane protein</topology>
    </subcellularLocation>
</comment>
<name>A0A6L6Q8C3_9BURK</name>
<dbReference type="PANTHER" id="PTHR30252:SF3">
    <property type="entry name" value="PYRUVATE_PROTON SYMPORTER BTST"/>
    <property type="match status" value="1"/>
</dbReference>
<keyword evidence="11" id="KW-1185">Reference proteome</keyword>
<evidence type="ECO:0000256" key="5">
    <source>
        <dbReference type="ARBA" id="ARBA00022692"/>
    </source>
</evidence>